<keyword evidence="1" id="KW-0812">Transmembrane</keyword>
<dbReference type="OrthoDB" id="6365775at2759"/>
<evidence type="ECO:0000313" key="2">
    <source>
        <dbReference type="EMBL" id="CAF0844839.1"/>
    </source>
</evidence>
<protein>
    <submittedName>
        <fullName evidence="2">Uncharacterized protein</fullName>
    </submittedName>
</protein>
<dbReference type="AlphaFoldDB" id="A0A813VZC2"/>
<comment type="caution">
    <text evidence="2">The sequence shown here is derived from an EMBL/GenBank/DDBJ whole genome shotgun (WGS) entry which is preliminary data.</text>
</comment>
<reference evidence="2" key="1">
    <citation type="submission" date="2021-02" db="EMBL/GenBank/DDBJ databases">
        <authorList>
            <person name="Nowell W R."/>
        </authorList>
    </citation>
    <scope>NUCLEOTIDE SEQUENCE</scope>
    <source>
        <strain evidence="2">Ploen Becks lab</strain>
    </source>
</reference>
<proteinExistence type="predicted"/>
<dbReference type="Proteomes" id="UP000663879">
    <property type="component" value="Unassembled WGS sequence"/>
</dbReference>
<organism evidence="2 3">
    <name type="scientific">Brachionus calyciflorus</name>
    <dbReference type="NCBI Taxonomy" id="104777"/>
    <lineage>
        <taxon>Eukaryota</taxon>
        <taxon>Metazoa</taxon>
        <taxon>Spiralia</taxon>
        <taxon>Gnathifera</taxon>
        <taxon>Rotifera</taxon>
        <taxon>Eurotatoria</taxon>
        <taxon>Monogononta</taxon>
        <taxon>Pseudotrocha</taxon>
        <taxon>Ploima</taxon>
        <taxon>Brachionidae</taxon>
        <taxon>Brachionus</taxon>
    </lineage>
</organism>
<keyword evidence="1" id="KW-0472">Membrane</keyword>
<evidence type="ECO:0000256" key="1">
    <source>
        <dbReference type="SAM" id="Phobius"/>
    </source>
</evidence>
<dbReference type="EMBL" id="CAJNOC010001208">
    <property type="protein sequence ID" value="CAF0844839.1"/>
    <property type="molecule type" value="Genomic_DNA"/>
</dbReference>
<gene>
    <name evidence="2" type="ORF">OXX778_LOCUS8645</name>
</gene>
<keyword evidence="3" id="KW-1185">Reference proteome</keyword>
<keyword evidence="1" id="KW-1133">Transmembrane helix</keyword>
<feature type="transmembrane region" description="Helical" evidence="1">
    <location>
        <begin position="23"/>
        <end position="44"/>
    </location>
</feature>
<accession>A0A813VZC2</accession>
<sequence>MPIQDPNYVPSINYNSTLVKLDIPPVAIVLIGSSGYLLLFIMIYMIRYFARSKGACQNDLCSCGPDVGCCQCLESCSDACMCGTPTVGKCLDACCPKRNLDFVGIILCQCCSSPDTQCCTVCGDQAPCCSYGDLNCNCACIQPDQSSLNCLCCQIGNANYDRADDDDDD</sequence>
<name>A0A813VZC2_9BILA</name>
<evidence type="ECO:0000313" key="3">
    <source>
        <dbReference type="Proteomes" id="UP000663879"/>
    </source>
</evidence>